<dbReference type="OrthoDB" id="7449858at2"/>
<dbReference type="EMBL" id="QRGP01000002">
    <property type="protein sequence ID" value="RDV02761.1"/>
    <property type="molecule type" value="Genomic_DNA"/>
</dbReference>
<sequence length="132" mass="13859">MLKDRIKAAQRIAADLHEAENAIDDAIIKIARLAATLPVARFETRMSAMVGQDAVTKVTQAVAAAGNVRQMITDAHHALGETQKQVGLGTRMFGAGLPKPPSGSIAVPMPQNHNGEEVAIVKEVQTASGRAA</sequence>
<name>A0A371B5S1_9SPHN</name>
<evidence type="ECO:0000313" key="2">
    <source>
        <dbReference type="EMBL" id="RDV02761.1"/>
    </source>
</evidence>
<organism evidence="2 3">
    <name type="scientific">Sphingorhabdus pulchriflava</name>
    <dbReference type="NCBI Taxonomy" id="2292257"/>
    <lineage>
        <taxon>Bacteria</taxon>
        <taxon>Pseudomonadati</taxon>
        <taxon>Pseudomonadota</taxon>
        <taxon>Alphaproteobacteria</taxon>
        <taxon>Sphingomonadales</taxon>
        <taxon>Sphingomonadaceae</taxon>
        <taxon>Sphingorhabdus</taxon>
    </lineage>
</organism>
<protein>
    <submittedName>
        <fullName evidence="2">Uncharacterized protein</fullName>
    </submittedName>
</protein>
<gene>
    <name evidence="2" type="ORF">DXH95_12515</name>
</gene>
<evidence type="ECO:0000256" key="1">
    <source>
        <dbReference type="SAM" id="Coils"/>
    </source>
</evidence>
<reference evidence="3" key="1">
    <citation type="submission" date="2018-08" db="EMBL/GenBank/DDBJ databases">
        <authorList>
            <person name="Kim S.-J."/>
            <person name="Jung G.-Y."/>
        </authorList>
    </citation>
    <scope>NUCLEOTIDE SEQUENCE [LARGE SCALE GENOMIC DNA]</scope>
    <source>
        <strain evidence="3">GY_G</strain>
    </source>
</reference>
<dbReference type="RefSeq" id="WP_115549862.1">
    <property type="nucleotide sequence ID" value="NZ_QRGP01000002.1"/>
</dbReference>
<dbReference type="AlphaFoldDB" id="A0A371B5S1"/>
<keyword evidence="1" id="KW-0175">Coiled coil</keyword>
<feature type="coiled-coil region" evidence="1">
    <location>
        <begin position="9"/>
        <end position="36"/>
    </location>
</feature>
<keyword evidence="3" id="KW-1185">Reference proteome</keyword>
<evidence type="ECO:0000313" key="3">
    <source>
        <dbReference type="Proteomes" id="UP000263833"/>
    </source>
</evidence>
<dbReference type="Proteomes" id="UP000263833">
    <property type="component" value="Unassembled WGS sequence"/>
</dbReference>
<proteinExistence type="predicted"/>
<comment type="caution">
    <text evidence="2">The sequence shown here is derived from an EMBL/GenBank/DDBJ whole genome shotgun (WGS) entry which is preliminary data.</text>
</comment>
<accession>A0A371B5S1</accession>